<evidence type="ECO:0000313" key="6">
    <source>
        <dbReference type="Proteomes" id="UP000056732"/>
    </source>
</evidence>
<evidence type="ECO:0000256" key="3">
    <source>
        <dbReference type="SAM" id="MobiDB-lite"/>
    </source>
</evidence>
<organism evidence="5 6">
    <name type="scientific">Burkholderia ubonensis</name>
    <dbReference type="NCBI Taxonomy" id="101571"/>
    <lineage>
        <taxon>Bacteria</taxon>
        <taxon>Pseudomonadati</taxon>
        <taxon>Pseudomonadota</taxon>
        <taxon>Betaproteobacteria</taxon>
        <taxon>Burkholderiales</taxon>
        <taxon>Burkholderiaceae</taxon>
        <taxon>Burkholderia</taxon>
        <taxon>Burkholderia cepacia complex</taxon>
    </lineage>
</organism>
<dbReference type="InterPro" id="IPR025157">
    <property type="entry name" value="Hemagglutinin_rpt"/>
</dbReference>
<dbReference type="PROSITE" id="PS00018">
    <property type="entry name" value="EF_HAND_1"/>
    <property type="match status" value="1"/>
</dbReference>
<evidence type="ECO:0000259" key="4">
    <source>
        <dbReference type="SMART" id="SM00912"/>
    </source>
</evidence>
<dbReference type="InterPro" id="IPR008638">
    <property type="entry name" value="FhaB/CdiA-like_TPS"/>
</dbReference>
<dbReference type="SMART" id="SM00912">
    <property type="entry name" value="Haemagg_act"/>
    <property type="match status" value="1"/>
</dbReference>
<reference evidence="5 6" key="1">
    <citation type="submission" date="2015-11" db="EMBL/GenBank/DDBJ databases">
        <title>Expanding the genomic diversity of Burkholderia species for the development of highly accurate diagnostics.</title>
        <authorList>
            <person name="Sahl J."/>
            <person name="Keim P."/>
            <person name="Wagner D."/>
        </authorList>
    </citation>
    <scope>NUCLEOTIDE SEQUENCE [LARGE SCALE GENOMIC DNA]</scope>
    <source>
        <strain evidence="5 6">MSMB1137WGS</strain>
    </source>
</reference>
<dbReference type="InterPro" id="IPR018247">
    <property type="entry name" value="EF_Hand_1_Ca_BS"/>
</dbReference>
<comment type="caution">
    <text evidence="5">The sequence shown here is derived from an EMBL/GenBank/DDBJ whole genome shotgun (WGS) entry which is preliminary data.</text>
</comment>
<dbReference type="NCBIfam" id="TIGR01731">
    <property type="entry name" value="fil_hemag_20aa"/>
    <property type="match status" value="25"/>
</dbReference>
<dbReference type="NCBIfam" id="TIGR01901">
    <property type="entry name" value="adhes_NPXG"/>
    <property type="match status" value="1"/>
</dbReference>
<evidence type="ECO:0000313" key="5">
    <source>
        <dbReference type="EMBL" id="KVT40327.1"/>
    </source>
</evidence>
<feature type="region of interest" description="Disordered" evidence="3">
    <location>
        <begin position="2359"/>
        <end position="2378"/>
    </location>
</feature>
<name>A0AAW3MZD8_9BURK</name>
<dbReference type="GO" id="GO:0003824">
    <property type="term" value="F:catalytic activity"/>
    <property type="evidence" value="ECO:0007669"/>
    <property type="project" value="UniProtKB-ARBA"/>
</dbReference>
<accession>A0AAW3MZD8</accession>
<dbReference type="Pfam" id="PF05860">
    <property type="entry name" value="TPS"/>
    <property type="match status" value="1"/>
</dbReference>
<protein>
    <recommendedName>
        <fullName evidence="1">Probable pectate lyase C</fullName>
    </recommendedName>
</protein>
<dbReference type="Pfam" id="PF13332">
    <property type="entry name" value="Fil_haemagg_2"/>
    <property type="match status" value="5"/>
</dbReference>
<dbReference type="InterPro" id="IPR011050">
    <property type="entry name" value="Pectin_lyase_fold/virulence"/>
</dbReference>
<proteinExistence type="predicted"/>
<dbReference type="InterPro" id="IPR010069">
    <property type="entry name" value="CdiA_FHA1_rpt"/>
</dbReference>
<dbReference type="InterPro" id="IPR008619">
    <property type="entry name" value="Filamentous_hemagglutn_rpt"/>
</dbReference>
<dbReference type="Gene3D" id="2.160.20.10">
    <property type="entry name" value="Single-stranded right-handed beta-helix, Pectin lyase-like"/>
    <property type="match status" value="1"/>
</dbReference>
<feature type="region of interest" description="Disordered" evidence="3">
    <location>
        <begin position="473"/>
        <end position="499"/>
    </location>
</feature>
<dbReference type="Proteomes" id="UP000056732">
    <property type="component" value="Unassembled WGS sequence"/>
</dbReference>
<dbReference type="EMBL" id="LPDO01000156">
    <property type="protein sequence ID" value="KVT40327.1"/>
    <property type="molecule type" value="Genomic_DNA"/>
</dbReference>
<dbReference type="Pfam" id="PF05594">
    <property type="entry name" value="Fil_haemagg"/>
    <property type="match status" value="10"/>
</dbReference>
<dbReference type="InterPro" id="IPR012334">
    <property type="entry name" value="Pectin_lyas_fold"/>
</dbReference>
<keyword evidence="2" id="KW-0175">Coiled coil</keyword>
<feature type="domain" description="Filamentous haemagglutinin FhaB/tRNA nuclease CdiA-like TPS" evidence="4">
    <location>
        <begin position="73"/>
        <end position="194"/>
    </location>
</feature>
<evidence type="ECO:0000256" key="1">
    <source>
        <dbReference type="ARBA" id="ARBA00016512"/>
    </source>
</evidence>
<evidence type="ECO:0000256" key="2">
    <source>
        <dbReference type="SAM" id="Coils"/>
    </source>
</evidence>
<feature type="coiled-coil region" evidence="2">
    <location>
        <begin position="3251"/>
        <end position="3297"/>
    </location>
</feature>
<sequence>MLIAVEETVSSSGKAGRGEAVREVAGALQRVMPQVALRRAAFAALAMAGVVPMWAGAQVVGAGSHAPAVVQTQSGLPQVNINKPSGAGVSLNTYSQFDVQKPGVILNNSPVITNTQQAGYINGNPNFGPNDAARIIINQVNSNNPSQLRGYVEVAGQRAEVIISNPSGLVVDGGGFINTSRAVLTTGAPTLNADGSLAGFNTTRGLITVQGAGLNATNVDQVDLIARAVQTNAAIYANNLNVVTGANQVNHDTLQATSIQGEGAAPAVAIDVSQLGGMYANRIFLVGTEGGVGVRNAGTIAADAMGMTLTTGGRLVQSGKISSLGNVAVSAAGGVENSGTTYGQQSVSVNTGADVVNTGTLAAQHDVGVTAGSLNSTGMLGAGVNSDGAVTQVGDLQVTTTGTLSATGKNVAGGNVTAKGDGVNLAGSTTAANGNLSLTATTGDVNLTNATTSAQGAFTANAAGAVVNDHGELSSQGTTTVTAGSVSNQGGKVSSQGPLSVTATSGQLANQSGSFVSKSTLALRGGTIANNQGTIQSAGRATVDGGAIDNSAGRIASLNGDGLTVTASGQLTNAAGTTAAGEEGGVIGGNGDVTLKTGSIVDSGNISAKAALKVTSDAVNNDHGSLTGTTVDVTTSGALSNRGGRIESLGAAMLKSGMFENQRGTVKSGGSLKVDAGTLDNTAGRIVSLNDAGLNVTTTGRLTNAAGTTAASEEGGVIGGNGDVTLKTGSLVDSGGISAKAALKVTGDTVNNDHGSLTGQSVNLTASGALSNQGGWIESLGAATLKSGTFENQRGSVQSGGLLKVEASTLDNSAGRIVSLNDGGLNVTTTGQLSNAAGTTAAGDEGGVIGGNGDATVTTQTLVNSGRISARQTLSASGRTIDNSSGTLSAAVLDLSTSHLTNRRGVIRQTGNADMNLSVDQAIDNTQGTIRSNSSNLGLRVGSLMNDGGTIYHAGPGTLTITDAAALSNRGGSIGSAGALNAAAGSIDNTDGIIGAKTGMASVSSASTLTNDRGIVQSEGDLTVTSAGAVSNQGGKLESLGRTSALRVSAQSLNNTNGRVANVGTGQAYIAVGSITNANASGQPNVGVIGGNGDVVIDSASVQNGPNSRIIASANLAFANTNQLTNAGQLTAGGKLTVDRAASRVSNANGAISAAIVNLVTANLDNTGGQIANPDGNLGQISITTGTLTNASGSIASSRDLSIQATSLVGSGRIVAERDATVSLQGDYTNAAGNQITANRNLTLSTTGRLTNTGTLSAVGNLTTRSNGLVNSGEIMSGTPGVAGTGATTLDAGAGDISNDGRIEGNEIATAGQHLTNTGAMIGGTITNTARSILNDGSRAVMAGTQGVNLYAADEMTNRGGASIISLGDVNIARDGQRDAGGNLVNRTGVVNNLSSSIEADGKLNIAADQLNNVRENVATQTTTTSATYTLRPLPWWKTGAPGRLAPFQDANVGFANAYYVNPADIVSSELLITPDGYGVTKMVVNLPENASVFQWRQSGVSYSQANGGSQVQYQQDLRLTPSAGQVVLYANNVMTEQPNPDQMGGTAWTAPNYVKTNVVNQLGHATYSNQYGNCTTHCVRIEAYPDFTDPNAQMLKGTEKRREGELPLETQRIATETVTTTTLMSNSGTAAVLTSGGAMTMSVGRQLLNDNGTIAAGGDLTVNGQNVPNGGTNAAVVNKGTQLTTTYSFVNQSGYNHPRDPYPGTPAEWITWTNPSITLSTGVVGGTITSNKAVSIDGGIVRNTSVQATSGPKGASAASLGLTAANLVTGSGAGAIGVTGNATGALGVTGAISIAPGVVQTVSGVRIAIPNLTLPTNGLFSIQKAPDQPYLVATDPRFTSYKKFISSDYMLDQLGFDPAKAAKRLGDGYYESRLVMEQVTNLTGKRFLAGYTSNEGEYRQLMTNGAVFGKALGLVPGVALTDAQMAALTTDVVWMVNQTVTLADGTRQTVLVPQVYLAKSNNVDLLPTGALIAGDTLGINGTDVLNDGGTLASKHNAVIVASNDIQNLGGVIETGRLAMVAGNDIVNRSSTNTETAHFIQGTSTHTSIGSLATIKSSEDLIMQAGRDLTIAGGKVSAGRDLGVSAGRTASIGTVATGSDVDTRIDARNATGWTSATQIGSTLDAGRHLGVASVGDIDVTGSTLKSGGDMALIGAGNVTIQGATNRTTYDTKGASGKNWSYYNGQLETNVGSQLSAGGAATVVAGMGMPDKNLSILGSSFVAGTDGKGSGAINLGATGDITIGATHTRSSGAYAGHSESSSFLSSSSTDTSRTYSGVASNVSLVSGDSVTASAGRDLAVAGSNVVGQHDVDLSAKRNVDITADYDSSQESSYYRKKKSGLMSSAGLGFTIGSSEQKAKSDSQSVLQSQARSTAGSVQGNVSIKAGENVHVGGSDVVAGKAADDTKNATGNIDIVGRNVTIDPGKDDERTHDQQEFKSSGFTVAATGTLFDTVRNVKDNGSTGNAFQRAQSVANEIGASAADMPSIAVTYGRSQGKNSLDTSSLTNAGSTVRGGGNVSVIATGGATKDVQGRATDGDITVVGSAISAGGAALLDANRNVTLAASTDQYRQKSESSSSSSSFALLSSPSLGDLARWIGGSANHGGNSPSPYNAVRSDANGWTTATTQAPTTVSGNTVTVRSETGDVNVIGSGISGTENVDVVAKQGAINVLAGLETSKSHQESSSRQIGSLGSNGTATGFSVGMANSHTVQDSASDTQSRMRSQIASGGNVTLDAKQDLTVTGSDVMAGKDLTLTGKNLNFDPGTDTTQTSMSQHSSQFGVSLALGGAAGNAVAAVNQSMRNPARGGDARLGALDKAQAALTTYSAYQVAKDFKFDEPSKVALVKATVSIGGSTSSSESHSGSLSNAGSKLTAGENVKLIATGSGAKDQDGLATDGDINARGTRISGKNVTLDAARDVNLQSAKDTTQLSSRNSSSGGSIGVGVALGGQQNGLTVELGASIARGHANGQSVTNRDSVVSASDTLTLKSGRDTNLRGAETSGQTVNADVGRDLNIQSQQDTATYESRQTSGGFQVSVCVPPICYGQMVSGSANISQQTITATYQSVNQQSGIFAGDGGYHVSVGKHTQLDGGAIASSTAGADKSSLSTETFGHTSLENKLSYSGDSLGFGASGGFGNSSPGGVRLNTPVVRTGPAGAGPVTANGLGPSGFSAAGTSSETTGTTYATVSPGTITVRGDAGTGHDSTAGLNRDMSIANGAIENTFDARKVQNDLAVQQAAGQVGMQIVGTVGKYLTDKASKAVTNAEDALKAAEKSGDPAAIAKAKADLDSANQQYAMWNDDSASRKAAHAIVAGGAAALGGGNVGGAMAGTIAGDYASSAVGQIAGGTLGGTLLTNVAAGVAGAAAGGAVGGGAGAMSGAGGALSADLYNRQLHDDEQRKLAELKKGKTREEQQRLDDAACYRVRCAVQMSDDNPDKAEKLASQRRGATYIDEQRQLASTGLFKYDPIVDGWGDKGARVWDWGVAGAARGASNLADQFLSKMKSDARGKMSESPSDLVAQGLANGLSAIFSLGGGEPPANPGAVLVNSAAGRIANAGPSAAGYVPGNATLNSGNGDAQSSANNGNINDLERAANQPFKDGQTITNGGRAVTKHPEYFGFDSTQDLRQVYRSDAQLNKLAADAVQDILQNGTKTTGAGGRYPDGWVTYTLPDGRAASWHTSGEFIGFRGMKK</sequence>
<dbReference type="SUPFAM" id="SSF51126">
    <property type="entry name" value="Pectin lyase-like"/>
    <property type="match status" value="1"/>
</dbReference>
<gene>
    <name evidence="5" type="ORF">WK53_20910</name>
</gene>